<dbReference type="AlphaFoldDB" id="A0AAE0F4H6"/>
<keyword evidence="4" id="KW-0862">Zinc</keyword>
<evidence type="ECO:0000256" key="2">
    <source>
        <dbReference type="ARBA" id="ARBA00022723"/>
    </source>
</evidence>
<evidence type="ECO:0000256" key="3">
    <source>
        <dbReference type="ARBA" id="ARBA00022801"/>
    </source>
</evidence>
<accession>A0AAE0F4H6</accession>
<keyword evidence="3" id="KW-0378">Hydrolase</keyword>
<dbReference type="Proteomes" id="UP001190700">
    <property type="component" value="Unassembled WGS sequence"/>
</dbReference>
<dbReference type="InterPro" id="IPR002125">
    <property type="entry name" value="CMP_dCMP_dom"/>
</dbReference>
<comment type="similarity">
    <text evidence="1">Belongs to the cytidine and deoxycytidylate deaminase family.</text>
</comment>
<sequence length="173" mass="18234">MGGDSTVPPPPPDLEHVSPVDMSYLQIAVEEAYKAVKSGEGGPFGAVVVHNGEVIVRTHNHVLSQLDPTAHAEVTAVRKACKVLGKYDLSDCDIYASCEPCPMCFGAIHLAKFRRLVYGAQAESAVAIGFDDFIADAIRGTAKHQKPTISILKAMGPVGHAADQVSAVEARAA</sequence>
<dbReference type="GO" id="GO:0047974">
    <property type="term" value="F:guanosine deaminase activity"/>
    <property type="evidence" value="ECO:0007669"/>
    <property type="project" value="TreeGrafter"/>
</dbReference>
<dbReference type="EMBL" id="LGRX02026951">
    <property type="protein sequence ID" value="KAK3250030.1"/>
    <property type="molecule type" value="Genomic_DNA"/>
</dbReference>
<evidence type="ECO:0000256" key="4">
    <source>
        <dbReference type="ARBA" id="ARBA00022833"/>
    </source>
</evidence>
<proteinExistence type="inferred from homology"/>
<name>A0AAE0F4H6_9CHLO</name>
<dbReference type="Gene3D" id="3.40.140.10">
    <property type="entry name" value="Cytidine Deaminase, domain 2"/>
    <property type="match status" value="1"/>
</dbReference>
<comment type="caution">
    <text evidence="6">The sequence shown here is derived from an EMBL/GenBank/DDBJ whole genome shotgun (WGS) entry which is preliminary data.</text>
</comment>
<dbReference type="CDD" id="cd01285">
    <property type="entry name" value="nucleoside_deaminase"/>
    <property type="match status" value="1"/>
</dbReference>
<dbReference type="PANTHER" id="PTHR11079:SF161">
    <property type="entry name" value="CMP_DCMP-TYPE DEAMINASE DOMAIN-CONTAINING PROTEIN"/>
    <property type="match status" value="1"/>
</dbReference>
<feature type="domain" description="CMP/dCMP-type deaminase" evidence="5">
    <location>
        <begin position="19"/>
        <end position="133"/>
    </location>
</feature>
<evidence type="ECO:0000313" key="6">
    <source>
        <dbReference type="EMBL" id="KAK3250030.1"/>
    </source>
</evidence>
<dbReference type="PROSITE" id="PS00903">
    <property type="entry name" value="CYT_DCMP_DEAMINASES_1"/>
    <property type="match status" value="1"/>
</dbReference>
<evidence type="ECO:0000259" key="5">
    <source>
        <dbReference type="PROSITE" id="PS51747"/>
    </source>
</evidence>
<dbReference type="PANTHER" id="PTHR11079">
    <property type="entry name" value="CYTOSINE DEAMINASE FAMILY MEMBER"/>
    <property type="match status" value="1"/>
</dbReference>
<reference evidence="6 7" key="1">
    <citation type="journal article" date="2015" name="Genome Biol. Evol.">
        <title>Comparative Genomics of a Bacterivorous Green Alga Reveals Evolutionary Causalities and Consequences of Phago-Mixotrophic Mode of Nutrition.</title>
        <authorList>
            <person name="Burns J.A."/>
            <person name="Paasch A."/>
            <person name="Narechania A."/>
            <person name="Kim E."/>
        </authorList>
    </citation>
    <scope>NUCLEOTIDE SEQUENCE [LARGE SCALE GENOMIC DNA]</scope>
    <source>
        <strain evidence="6 7">PLY_AMNH</strain>
    </source>
</reference>
<organism evidence="6 7">
    <name type="scientific">Cymbomonas tetramitiformis</name>
    <dbReference type="NCBI Taxonomy" id="36881"/>
    <lineage>
        <taxon>Eukaryota</taxon>
        <taxon>Viridiplantae</taxon>
        <taxon>Chlorophyta</taxon>
        <taxon>Pyramimonadophyceae</taxon>
        <taxon>Pyramimonadales</taxon>
        <taxon>Pyramimonadaceae</taxon>
        <taxon>Cymbomonas</taxon>
    </lineage>
</organism>
<dbReference type="InterPro" id="IPR016193">
    <property type="entry name" value="Cytidine_deaminase-like"/>
</dbReference>
<keyword evidence="2" id="KW-0479">Metal-binding</keyword>
<protein>
    <recommendedName>
        <fullName evidence="5">CMP/dCMP-type deaminase domain-containing protein</fullName>
    </recommendedName>
</protein>
<gene>
    <name evidence="6" type="ORF">CYMTET_40572</name>
</gene>
<dbReference type="FunFam" id="3.40.140.10:FF:000011">
    <property type="entry name" value="tRNA-specific adenosine deaminase"/>
    <property type="match status" value="1"/>
</dbReference>
<dbReference type="SUPFAM" id="SSF53927">
    <property type="entry name" value="Cytidine deaminase-like"/>
    <property type="match status" value="1"/>
</dbReference>
<keyword evidence="7" id="KW-1185">Reference proteome</keyword>
<dbReference type="InterPro" id="IPR016192">
    <property type="entry name" value="APOBEC/CMP_deaminase_Zn-bd"/>
</dbReference>
<evidence type="ECO:0000313" key="7">
    <source>
        <dbReference type="Proteomes" id="UP001190700"/>
    </source>
</evidence>
<dbReference type="PROSITE" id="PS51747">
    <property type="entry name" value="CYT_DCMP_DEAMINASES_2"/>
    <property type="match status" value="1"/>
</dbReference>
<dbReference type="Pfam" id="PF00383">
    <property type="entry name" value="dCMP_cyt_deam_1"/>
    <property type="match status" value="1"/>
</dbReference>
<dbReference type="GO" id="GO:0008270">
    <property type="term" value="F:zinc ion binding"/>
    <property type="evidence" value="ECO:0007669"/>
    <property type="project" value="InterPro"/>
</dbReference>
<dbReference type="GO" id="GO:0006152">
    <property type="term" value="P:purine nucleoside catabolic process"/>
    <property type="evidence" value="ECO:0007669"/>
    <property type="project" value="TreeGrafter"/>
</dbReference>
<evidence type="ECO:0000256" key="1">
    <source>
        <dbReference type="ARBA" id="ARBA00006576"/>
    </source>
</evidence>